<name>A0ABV8A276_9DEIO</name>
<dbReference type="RefSeq" id="WP_380075697.1">
    <property type="nucleotide sequence ID" value="NZ_JBHRZF010000015.1"/>
</dbReference>
<dbReference type="InterPro" id="IPR036388">
    <property type="entry name" value="WH-like_DNA-bd_sf"/>
</dbReference>
<evidence type="ECO:0000313" key="3">
    <source>
        <dbReference type="Proteomes" id="UP001595748"/>
    </source>
</evidence>
<proteinExistence type="predicted"/>
<dbReference type="InterPro" id="IPR011990">
    <property type="entry name" value="TPR-like_helical_dom_sf"/>
</dbReference>
<dbReference type="PANTHER" id="PTHR35807">
    <property type="entry name" value="TRANSCRIPTIONAL REGULATOR REDD-RELATED"/>
    <property type="match status" value="1"/>
</dbReference>
<dbReference type="Proteomes" id="UP001595748">
    <property type="component" value="Unassembled WGS sequence"/>
</dbReference>
<accession>A0ABV8A276</accession>
<dbReference type="EMBL" id="JBHRZF010000015">
    <property type="protein sequence ID" value="MFC3859534.1"/>
    <property type="molecule type" value="Genomic_DNA"/>
</dbReference>
<feature type="domain" description="Bacterial transcriptional activator" evidence="1">
    <location>
        <begin position="866"/>
        <end position="998"/>
    </location>
</feature>
<dbReference type="InterPro" id="IPR051677">
    <property type="entry name" value="AfsR-DnrI-RedD_regulator"/>
</dbReference>
<dbReference type="Gene3D" id="1.25.40.10">
    <property type="entry name" value="Tetratricopeptide repeat domain"/>
    <property type="match status" value="1"/>
</dbReference>
<protein>
    <submittedName>
        <fullName evidence="2">Transcriptional regulator</fullName>
    </submittedName>
</protein>
<dbReference type="Pfam" id="PF25873">
    <property type="entry name" value="WHD_MalT"/>
    <property type="match status" value="1"/>
</dbReference>
<keyword evidence="3" id="KW-1185">Reference proteome</keyword>
<organism evidence="2 3">
    <name type="scientific">Deinococcus antarcticus</name>
    <dbReference type="NCBI Taxonomy" id="1298767"/>
    <lineage>
        <taxon>Bacteria</taxon>
        <taxon>Thermotogati</taxon>
        <taxon>Deinococcota</taxon>
        <taxon>Deinococci</taxon>
        <taxon>Deinococcales</taxon>
        <taxon>Deinococcaceae</taxon>
        <taxon>Deinococcus</taxon>
    </lineage>
</organism>
<dbReference type="InterPro" id="IPR059106">
    <property type="entry name" value="WHD_MalT"/>
</dbReference>
<dbReference type="SMART" id="SM01043">
    <property type="entry name" value="BTAD"/>
    <property type="match status" value="1"/>
</dbReference>
<dbReference type="Gene3D" id="1.10.10.10">
    <property type="entry name" value="Winged helix-like DNA-binding domain superfamily/Winged helix DNA-binding domain"/>
    <property type="match status" value="1"/>
</dbReference>
<sequence length="999" mass="106926">MSLNWRELTSARRTHWPAARGALPRQHVQNALNTTLLVVIAPAGYGKTTALAAGLPETGQPAAWLTLDADDADPQVLAAGLALTVSHLPGGHLVGTLLDQGASPGRIASRTADILHEQEAWLVVDEAHHLTSPLLAPMLRELLDCGRGHVALLSRVALKLPELVPLEAAGIVTTLSSAELSFTPDELAELFRAHGQQPTPPEVRLAHALTEGWPIAARYLVQATAQGRVNLRDLRDMDGGDVQLGTLFTYLAQEVLGPLEPALRLLLTRSSVFEELTPELLEHVLHEPEARPLLEALAGSGTFLSRSGEQSYRAHPLLRAHLRTLLPAAEAQDISAQGAAYFAGTGRFRRALAAYLTAGAYPQAAALLAQHGAGWLTLGRVTLVERSLARLPAAHWTPALHALSGDTLRLASRYDDALAAYRQADPFTRAVGEVQVALDTVQPTLAWDALEQAEKLASVEQRPLVQRLRAENLLNAGQLEQAVALEPALKQSIRYALRSGDVQRALHLAEQAAAGETGGPRAAQNHRESLLLASFLNAVVGQGEQAVRYAREGVAEGERLESPFVQALALARLGHALLVAGDEAGAQAAYAQALARAQGVTGRLQVEALMGLMTVRARSGAWADVQELHGRALERTGGDAYMQGLLHLRLALNAVQASRDAAPAQEQARQAFRQCGDALGLTATALAGLVADPGATVPPDIAAQVIRYPFLLTRPSMFAPLTSRAGRAHLLARLAGQHPQHRPSWTGLAAELGYADLSALAHAPGFETHVQVLGRVAVYGGDGLPRDWGRARARDLLHLLALHPDGVNRLHAQETLFPDAEPGIGERNFRVTLHALAQVLEQGAPSGTFLERGDWLKLRRTPDLRIDYWEAGAALNAEPGSPERLQKLLTLPPGMAESDLSEVEEAARQYALALPQALAEEAELARTRGDLTGSRAAAERALTLDPAHEPAARTLMLLHQKSGNAAAIQRVYGQLVSALELLGLTPMPETTLLYHTLKS</sequence>
<dbReference type="SUPFAM" id="SSF48452">
    <property type="entry name" value="TPR-like"/>
    <property type="match status" value="1"/>
</dbReference>
<comment type="caution">
    <text evidence="2">The sequence shown here is derived from an EMBL/GenBank/DDBJ whole genome shotgun (WGS) entry which is preliminary data.</text>
</comment>
<dbReference type="PANTHER" id="PTHR35807:SF2">
    <property type="entry name" value="TRANSCRIPTIONAL ACTIVATOR DOMAIN"/>
    <property type="match status" value="1"/>
</dbReference>
<dbReference type="InterPro" id="IPR005158">
    <property type="entry name" value="BTAD"/>
</dbReference>
<evidence type="ECO:0000259" key="1">
    <source>
        <dbReference type="SMART" id="SM01043"/>
    </source>
</evidence>
<gene>
    <name evidence="2" type="ORF">ACFOPQ_01945</name>
</gene>
<reference evidence="3" key="1">
    <citation type="journal article" date="2019" name="Int. J. Syst. Evol. Microbiol.">
        <title>The Global Catalogue of Microorganisms (GCM) 10K type strain sequencing project: providing services to taxonomists for standard genome sequencing and annotation.</title>
        <authorList>
            <consortium name="The Broad Institute Genomics Platform"/>
            <consortium name="The Broad Institute Genome Sequencing Center for Infectious Disease"/>
            <person name="Wu L."/>
            <person name="Ma J."/>
        </authorList>
    </citation>
    <scope>NUCLEOTIDE SEQUENCE [LARGE SCALE GENOMIC DNA]</scope>
    <source>
        <strain evidence="3">CCTCC AB 2013263</strain>
    </source>
</reference>
<evidence type="ECO:0000313" key="2">
    <source>
        <dbReference type="EMBL" id="MFC3859534.1"/>
    </source>
</evidence>